<proteinExistence type="predicted"/>
<name>A0A7Y8FPT9_9PSED</name>
<evidence type="ECO:0000313" key="1">
    <source>
        <dbReference type="EMBL" id="NWE07489.1"/>
    </source>
</evidence>
<organism evidence="2 4">
    <name type="scientific">Pseudomonas edaphica</name>
    <dbReference type="NCBI Taxonomy" id="2006980"/>
    <lineage>
        <taxon>Bacteria</taxon>
        <taxon>Pseudomonadati</taxon>
        <taxon>Pseudomonadota</taxon>
        <taxon>Gammaproteobacteria</taxon>
        <taxon>Pseudomonadales</taxon>
        <taxon>Pseudomonadaceae</taxon>
        <taxon>Pseudomonas</taxon>
    </lineage>
</organism>
<dbReference type="EMBL" id="JACARM010000023">
    <property type="protein sequence ID" value="NWE07489.1"/>
    <property type="molecule type" value="Genomic_DNA"/>
</dbReference>
<dbReference type="AlphaFoldDB" id="A0A7Y8FPT9"/>
<evidence type="ECO:0000313" key="3">
    <source>
        <dbReference type="Proteomes" id="UP000563268"/>
    </source>
</evidence>
<accession>A0A7Y8FPT9</accession>
<dbReference type="RefSeq" id="WP_176992044.1">
    <property type="nucleotide sequence ID" value="NZ_JACARL010000070.1"/>
</dbReference>
<comment type="caution">
    <text evidence="2">The sequence shown here is derived from an EMBL/GenBank/DDBJ whole genome shotgun (WGS) entry which is preliminary data.</text>
</comment>
<reference evidence="3 4" key="1">
    <citation type="submission" date="2020-04" db="EMBL/GenBank/DDBJ databases">
        <title>Molecular characterization of pseudomonads from Agaricus bisporus reveal novel blotch 2 pathogens in Western Europe.</title>
        <authorList>
            <person name="Taparia T."/>
            <person name="Krijger M."/>
            <person name="Haynes E."/>
            <person name="Elpinstone J.G."/>
            <person name="Noble R."/>
            <person name="Van Der Wolf J."/>
        </authorList>
    </citation>
    <scope>NUCLEOTIDE SEQUENCE [LARGE SCALE GENOMIC DNA]</scope>
    <source>
        <strain evidence="2 4">K6002</strain>
        <strain evidence="1 3">K7002</strain>
    </source>
</reference>
<gene>
    <name evidence="1" type="ORF">HX788_10325</name>
    <name evidence="2" type="ORF">HX795_13405</name>
</gene>
<protein>
    <submittedName>
        <fullName evidence="2">Uncharacterized protein</fullName>
    </submittedName>
</protein>
<evidence type="ECO:0000313" key="2">
    <source>
        <dbReference type="EMBL" id="NWE83103.1"/>
    </source>
</evidence>
<sequence length="47" mass="5436">MDLIFRHVRIDDAQPLMDVILDLPARLRVLKRGKIVAMSVCQRSVVF</sequence>
<dbReference type="Proteomes" id="UP000563268">
    <property type="component" value="Unassembled WGS sequence"/>
</dbReference>
<dbReference type="Proteomes" id="UP000590218">
    <property type="component" value="Unassembled WGS sequence"/>
</dbReference>
<evidence type="ECO:0000313" key="4">
    <source>
        <dbReference type="Proteomes" id="UP000590218"/>
    </source>
</evidence>
<dbReference type="EMBL" id="JACARL010000070">
    <property type="protein sequence ID" value="NWE83103.1"/>
    <property type="molecule type" value="Genomic_DNA"/>
</dbReference>